<reference evidence="1 2" key="1">
    <citation type="journal article" date="2024" name="Chem. Sci.">
        <title>Discovery of megapolipeptins by genome mining of a Burkholderiales bacteria collection.</title>
        <authorList>
            <person name="Paulo B.S."/>
            <person name="Recchia M.J.J."/>
            <person name="Lee S."/>
            <person name="Fergusson C.H."/>
            <person name="Romanowski S.B."/>
            <person name="Hernandez A."/>
            <person name="Krull N."/>
            <person name="Liu D.Y."/>
            <person name="Cavanagh H."/>
            <person name="Bos A."/>
            <person name="Gray C.A."/>
            <person name="Murphy B.T."/>
            <person name="Linington R.G."/>
            <person name="Eustaquio A.S."/>
        </authorList>
    </citation>
    <scope>NUCLEOTIDE SEQUENCE [LARGE SCALE GENOMIC DNA]</scope>
    <source>
        <strain evidence="1 2">RL18-126-BIB-B</strain>
    </source>
</reference>
<dbReference type="Proteomes" id="UP001629235">
    <property type="component" value="Unassembled WGS sequence"/>
</dbReference>
<comment type="caution">
    <text evidence="1">The sequence shown here is derived from an EMBL/GenBank/DDBJ whole genome shotgun (WGS) entry which is preliminary data.</text>
</comment>
<name>A0ACC7NME6_9BURK</name>
<organism evidence="1 2">
    <name type="scientific">Paraburkholderia rhynchosiae</name>
    <dbReference type="NCBI Taxonomy" id="487049"/>
    <lineage>
        <taxon>Bacteria</taxon>
        <taxon>Pseudomonadati</taxon>
        <taxon>Pseudomonadota</taxon>
        <taxon>Betaproteobacteria</taxon>
        <taxon>Burkholderiales</taxon>
        <taxon>Burkholderiaceae</taxon>
        <taxon>Paraburkholderia</taxon>
    </lineage>
</organism>
<accession>A0ACC7NME6</accession>
<sequence>MNESEQYVHSQPAQDRATAGQPALSRVSMFFVRLFERYMPDSFSIALLLTFVTALLAFFYAPKSAPKIILEGWYKGMFDIASYAFLVALMLVTGYALAVAKPVARLLKKLASLPKTPAAVAAVTVLTIAVCAILHWAFALIATGLFAREIAKRSKEDYAWIVAACFSGFALFTQGLSCSVELISATKGNPLNIVEKVTGHVIPLSEIELASYNVIPVIVLMIVLPLLFIAMRPRGANIIPADSERLIAEDTSAAAIEQTEEDVSNTISAKLSRAWWINALVVIGGVTHFILSGLTFDLMSMIIGFMLAGMALHGRPDAYAAAISKGARLTGSLLLQFPFYGGIMGIMTTTGLATVLAEWFGSFSTTTTLPFWSLISSTLISLFVPSAGGHWAVQGPFIIPVAHALHASIPATLIGVASGEGAADMIQPMWMLPILAITGVSIRRVMGFTIMSFFVMMIVWSLDLLFLVPAG</sequence>
<dbReference type="EMBL" id="JAQQDW010000128">
    <property type="protein sequence ID" value="MFM0108622.1"/>
    <property type="molecule type" value="Genomic_DNA"/>
</dbReference>
<evidence type="ECO:0000313" key="2">
    <source>
        <dbReference type="Proteomes" id="UP001629235"/>
    </source>
</evidence>
<keyword evidence="2" id="KW-1185">Reference proteome</keyword>
<evidence type="ECO:0000313" key="1">
    <source>
        <dbReference type="EMBL" id="MFM0108622.1"/>
    </source>
</evidence>
<protein>
    <submittedName>
        <fullName evidence="1">TIGR00366 family protein</fullName>
    </submittedName>
</protein>
<proteinExistence type="predicted"/>
<gene>
    <name evidence="1" type="ORF">PQR01_35720</name>
</gene>